<keyword evidence="1" id="KW-0472">Membrane</keyword>
<comment type="caution">
    <text evidence="2">The sequence shown here is derived from an EMBL/GenBank/DDBJ whole genome shotgun (WGS) entry which is preliminary data.</text>
</comment>
<dbReference type="AlphaFoldDB" id="A0A208ZZB1"/>
<protein>
    <submittedName>
        <fullName evidence="2">Uncharacterized protein</fullName>
    </submittedName>
</protein>
<evidence type="ECO:0000313" key="3">
    <source>
        <dbReference type="Proteomes" id="UP000196440"/>
    </source>
</evidence>
<feature type="transmembrane region" description="Helical" evidence="1">
    <location>
        <begin position="46"/>
        <end position="66"/>
    </location>
</feature>
<feature type="transmembrane region" description="Helical" evidence="1">
    <location>
        <begin position="20"/>
        <end position="39"/>
    </location>
</feature>
<reference evidence="2 3" key="1">
    <citation type="submission" date="2017-05" db="EMBL/GenBank/DDBJ databases">
        <title>Whole genome sequencing of Yersinia kristensenii.</title>
        <authorList>
            <person name="Campioni F."/>
        </authorList>
    </citation>
    <scope>NUCLEOTIDE SEQUENCE [LARGE SCALE GENOMIC DNA]</scope>
    <source>
        <strain evidence="2 3">CFSAN060536</strain>
    </source>
</reference>
<keyword evidence="1" id="KW-1133">Transmembrane helix</keyword>
<gene>
    <name evidence="2" type="ORF">CBW57_13630</name>
</gene>
<evidence type="ECO:0000256" key="1">
    <source>
        <dbReference type="SAM" id="Phobius"/>
    </source>
</evidence>
<sequence>MNDESYNHNTTSFRLLSFLLPFRYLLAISLYLIVVVPLGVMAALRLLFQIIGGIAVVGLTIVWFMGANVSGYAVLAAWLVLSLCGCAEQLFTWWTESRFAFRLFGIGSDSTGRS</sequence>
<feature type="transmembrane region" description="Helical" evidence="1">
    <location>
        <begin position="72"/>
        <end position="94"/>
    </location>
</feature>
<dbReference type="EMBL" id="NHOI01000016">
    <property type="protein sequence ID" value="OVZ85758.1"/>
    <property type="molecule type" value="Genomic_DNA"/>
</dbReference>
<dbReference type="Proteomes" id="UP000196440">
    <property type="component" value="Unassembled WGS sequence"/>
</dbReference>
<evidence type="ECO:0000313" key="2">
    <source>
        <dbReference type="EMBL" id="OVZ85758.1"/>
    </source>
</evidence>
<organism evidence="2 3">
    <name type="scientific">Yersinia intermedia</name>
    <dbReference type="NCBI Taxonomy" id="631"/>
    <lineage>
        <taxon>Bacteria</taxon>
        <taxon>Pseudomonadati</taxon>
        <taxon>Pseudomonadota</taxon>
        <taxon>Gammaproteobacteria</taxon>
        <taxon>Enterobacterales</taxon>
        <taxon>Yersiniaceae</taxon>
        <taxon>Yersinia</taxon>
    </lineage>
</organism>
<keyword evidence="1" id="KW-0812">Transmembrane</keyword>
<accession>A0A208ZZB1</accession>
<name>A0A208ZZB1_YERIN</name>
<proteinExistence type="predicted"/>